<feature type="region of interest" description="Disordered" evidence="1">
    <location>
        <begin position="49"/>
        <end position="96"/>
    </location>
</feature>
<feature type="region of interest" description="Disordered" evidence="1">
    <location>
        <begin position="140"/>
        <end position="186"/>
    </location>
</feature>
<feature type="compositionally biased region" description="Polar residues" evidence="1">
    <location>
        <begin position="58"/>
        <end position="67"/>
    </location>
</feature>
<protein>
    <recommendedName>
        <fullName evidence="4">C2H2-type domain-containing protein</fullName>
    </recommendedName>
</protein>
<dbReference type="AlphaFoldDB" id="A0A1E3QG06"/>
<gene>
    <name evidence="2" type="ORF">LIPSTDRAFT_77749</name>
</gene>
<dbReference type="OrthoDB" id="5424797at2759"/>
<dbReference type="EMBL" id="KV454289">
    <property type="protein sequence ID" value="ODQ76643.1"/>
    <property type="molecule type" value="Genomic_DNA"/>
</dbReference>
<feature type="compositionally biased region" description="Basic and acidic residues" evidence="1">
    <location>
        <begin position="559"/>
        <end position="573"/>
    </location>
</feature>
<accession>A0A1E3QG06</accession>
<feature type="compositionally biased region" description="Basic and acidic residues" evidence="1">
    <location>
        <begin position="167"/>
        <end position="182"/>
    </location>
</feature>
<reference evidence="2 3" key="1">
    <citation type="journal article" date="2016" name="Proc. Natl. Acad. Sci. U.S.A.">
        <title>Comparative genomics of biotechnologically important yeasts.</title>
        <authorList>
            <person name="Riley R."/>
            <person name="Haridas S."/>
            <person name="Wolfe K.H."/>
            <person name="Lopes M.R."/>
            <person name="Hittinger C.T."/>
            <person name="Goeker M."/>
            <person name="Salamov A.A."/>
            <person name="Wisecaver J.H."/>
            <person name="Long T.M."/>
            <person name="Calvey C.H."/>
            <person name="Aerts A.L."/>
            <person name="Barry K.W."/>
            <person name="Choi C."/>
            <person name="Clum A."/>
            <person name="Coughlan A.Y."/>
            <person name="Deshpande S."/>
            <person name="Douglass A.P."/>
            <person name="Hanson S.J."/>
            <person name="Klenk H.-P."/>
            <person name="LaButti K.M."/>
            <person name="Lapidus A."/>
            <person name="Lindquist E.A."/>
            <person name="Lipzen A.M."/>
            <person name="Meier-Kolthoff J.P."/>
            <person name="Ohm R.A."/>
            <person name="Otillar R.P."/>
            <person name="Pangilinan J.L."/>
            <person name="Peng Y."/>
            <person name="Rokas A."/>
            <person name="Rosa C.A."/>
            <person name="Scheuner C."/>
            <person name="Sibirny A.A."/>
            <person name="Slot J.C."/>
            <person name="Stielow J.B."/>
            <person name="Sun H."/>
            <person name="Kurtzman C.P."/>
            <person name="Blackwell M."/>
            <person name="Grigoriev I.V."/>
            <person name="Jeffries T.W."/>
        </authorList>
    </citation>
    <scope>NUCLEOTIDE SEQUENCE [LARGE SCALE GENOMIC DNA]</scope>
    <source>
        <strain evidence="2 3">NRRL Y-11557</strain>
    </source>
</reference>
<dbReference type="Proteomes" id="UP000094385">
    <property type="component" value="Unassembled WGS sequence"/>
</dbReference>
<dbReference type="STRING" id="675824.A0A1E3QG06"/>
<evidence type="ECO:0000313" key="2">
    <source>
        <dbReference type="EMBL" id="ODQ76643.1"/>
    </source>
</evidence>
<sequence>MKLDHIAENVLVALGRHPVKEPLNHSFIPLGVAGFITKRMNLKRLPERMDWDSYDPPAQSNPQQLQPETEKSSSSREVVEILSSPESPTKQLGQEAEKFVQTTSDTYDGEPMEGVEIEGVAEKGIVDSSQDSEGVAYTRTVEPEQMDVDTPTEAPETSVIPGVASSEKTRDGGVRQLDKVESANDEEEKYLSGFAALNEQPQSSATHSLPAGSESSVTFQIFKEPIQTSHAAPPVMNNRDTRTLQSLAAEQPPSVAIQAASVETISSSRKAVLITPATPQKTSSDVAEVVTSATPVLDDSIAQALLIKELEHSDEVDKASSQSPEMVVARLPTPTIRPTELATPLSQRNLSTPTPVSFQRSPVLTPTRLALTNDRRRRHVKRFVSRSEPHYSIYNCGWHCIRAGKQDICAQLHNIPALKRHVFMKHRNGSDVHGYKCLWEKCYNDNKLNYQFESLAEFEKHILEKHIKPIEAGLGLGPSVAEELEKWPETLARITNSLLTPLAIPMSDERANARKKQLAQETANVPAKLPRQLREAIKDLKAYGAGWALQEDGQVDTEPMSRQDGEADDEANKPKGNLGLYYSYEL</sequence>
<evidence type="ECO:0008006" key="4">
    <source>
        <dbReference type="Google" id="ProtNLM"/>
    </source>
</evidence>
<organism evidence="2 3">
    <name type="scientific">Lipomyces starkeyi NRRL Y-11557</name>
    <dbReference type="NCBI Taxonomy" id="675824"/>
    <lineage>
        <taxon>Eukaryota</taxon>
        <taxon>Fungi</taxon>
        <taxon>Dikarya</taxon>
        <taxon>Ascomycota</taxon>
        <taxon>Saccharomycotina</taxon>
        <taxon>Lipomycetes</taxon>
        <taxon>Lipomycetales</taxon>
        <taxon>Lipomycetaceae</taxon>
        <taxon>Lipomyces</taxon>
    </lineage>
</organism>
<feature type="region of interest" description="Disordered" evidence="1">
    <location>
        <begin position="548"/>
        <end position="586"/>
    </location>
</feature>
<evidence type="ECO:0000256" key="1">
    <source>
        <dbReference type="SAM" id="MobiDB-lite"/>
    </source>
</evidence>
<evidence type="ECO:0000313" key="3">
    <source>
        <dbReference type="Proteomes" id="UP000094385"/>
    </source>
</evidence>
<feature type="compositionally biased region" description="Basic and acidic residues" evidence="1">
    <location>
        <begin position="68"/>
        <end position="79"/>
    </location>
</feature>
<proteinExistence type="predicted"/>
<name>A0A1E3QG06_LIPST</name>
<keyword evidence="3" id="KW-1185">Reference proteome</keyword>